<feature type="compositionally biased region" description="Basic and acidic residues" evidence="1">
    <location>
        <begin position="75"/>
        <end position="86"/>
    </location>
</feature>
<dbReference type="OrthoDB" id="10490755at2759"/>
<sequence length="86" mass="9644">MPTESDFRTGTVVDRGADGHGSTPLDPHRPPIPFPPAFPSSMLRTRPDHWPPVHSISPKPSHTSTYRAQMASSTRRRDDNHHARKI</sequence>
<dbReference type="AlphaFoldDB" id="A0A5B0MNT1"/>
<evidence type="ECO:0000313" key="3">
    <source>
        <dbReference type="Proteomes" id="UP000324748"/>
    </source>
</evidence>
<feature type="region of interest" description="Disordered" evidence="1">
    <location>
        <begin position="1"/>
        <end position="86"/>
    </location>
</feature>
<dbReference type="Proteomes" id="UP000324748">
    <property type="component" value="Unassembled WGS sequence"/>
</dbReference>
<evidence type="ECO:0000256" key="1">
    <source>
        <dbReference type="SAM" id="MobiDB-lite"/>
    </source>
</evidence>
<reference evidence="2 3" key="1">
    <citation type="submission" date="2019-05" db="EMBL/GenBank/DDBJ databases">
        <title>Emergence of the Ug99 lineage of the wheat stem rust pathogen through somatic hybridization.</title>
        <authorList>
            <person name="Li F."/>
            <person name="Upadhyaya N.M."/>
            <person name="Sperschneider J."/>
            <person name="Matny O."/>
            <person name="Nguyen-Phuc H."/>
            <person name="Mago R."/>
            <person name="Raley C."/>
            <person name="Miller M.E."/>
            <person name="Silverstein K.A.T."/>
            <person name="Henningsen E."/>
            <person name="Hirsch C.D."/>
            <person name="Visser B."/>
            <person name="Pretorius Z.A."/>
            <person name="Steffenson B.J."/>
            <person name="Schwessinger B."/>
            <person name="Dodds P.N."/>
            <person name="Figueroa M."/>
        </authorList>
    </citation>
    <scope>NUCLEOTIDE SEQUENCE [LARGE SCALE GENOMIC DNA]</scope>
    <source>
        <strain evidence="2">21-0</strain>
    </source>
</reference>
<accession>A0A5B0MNT1</accession>
<protein>
    <submittedName>
        <fullName evidence="2">Uncharacterized protein</fullName>
    </submittedName>
</protein>
<feature type="compositionally biased region" description="Polar residues" evidence="1">
    <location>
        <begin position="58"/>
        <end position="73"/>
    </location>
</feature>
<organism evidence="2 3">
    <name type="scientific">Puccinia graminis f. sp. tritici</name>
    <dbReference type="NCBI Taxonomy" id="56615"/>
    <lineage>
        <taxon>Eukaryota</taxon>
        <taxon>Fungi</taxon>
        <taxon>Dikarya</taxon>
        <taxon>Basidiomycota</taxon>
        <taxon>Pucciniomycotina</taxon>
        <taxon>Pucciniomycetes</taxon>
        <taxon>Pucciniales</taxon>
        <taxon>Pucciniaceae</taxon>
        <taxon>Puccinia</taxon>
    </lineage>
</organism>
<keyword evidence="3" id="KW-1185">Reference proteome</keyword>
<evidence type="ECO:0000313" key="2">
    <source>
        <dbReference type="EMBL" id="KAA1078491.1"/>
    </source>
</evidence>
<dbReference type="EMBL" id="VSWC01000144">
    <property type="protein sequence ID" value="KAA1078491.1"/>
    <property type="molecule type" value="Genomic_DNA"/>
</dbReference>
<comment type="caution">
    <text evidence="2">The sequence shown here is derived from an EMBL/GenBank/DDBJ whole genome shotgun (WGS) entry which is preliminary data.</text>
</comment>
<gene>
    <name evidence="2" type="ORF">PGT21_035653</name>
</gene>
<name>A0A5B0MNT1_PUCGR</name>
<proteinExistence type="predicted"/>